<dbReference type="KEGG" id="sgn:SGRA_1016"/>
<dbReference type="PROSITE" id="PS51257">
    <property type="entry name" value="PROKAR_LIPOPROTEIN"/>
    <property type="match status" value="1"/>
</dbReference>
<protein>
    <recommendedName>
        <fullName evidence="3">Lipoprotein</fullName>
    </recommendedName>
</protein>
<proteinExistence type="predicted"/>
<evidence type="ECO:0000313" key="2">
    <source>
        <dbReference type="Proteomes" id="UP000007519"/>
    </source>
</evidence>
<evidence type="ECO:0000313" key="1">
    <source>
        <dbReference type="EMBL" id="AFC23751.1"/>
    </source>
</evidence>
<evidence type="ECO:0008006" key="3">
    <source>
        <dbReference type="Google" id="ProtNLM"/>
    </source>
</evidence>
<sequence>MKNLLFLTLALIGLGLSSCQKEEAPLAPVELTGITLLNYNEFKSVYSYQYATYSRESWDEDVPGRPQEKYADVFVHVYYRRSPYQVDTLLKGRNILHNWPYDQSANIPISPIAFETGTEAMVEIRLLDYDEAGAHEVIDTFLFSMAAVRRNQMETAYLSTYSHNANTGSNIRIDVNYN</sequence>
<dbReference type="AlphaFoldDB" id="H6L3A4"/>
<dbReference type="EMBL" id="CP002831">
    <property type="protein sequence ID" value="AFC23751.1"/>
    <property type="molecule type" value="Genomic_DNA"/>
</dbReference>
<dbReference type="Proteomes" id="UP000007519">
    <property type="component" value="Chromosome"/>
</dbReference>
<keyword evidence="2" id="KW-1185">Reference proteome</keyword>
<reference evidence="1 2" key="1">
    <citation type="journal article" date="2012" name="Stand. Genomic Sci.">
        <title>Complete genome sequencing and analysis of Saprospira grandis str. Lewin, a predatory marine bacterium.</title>
        <authorList>
            <person name="Saw J.H."/>
            <person name="Yuryev A."/>
            <person name="Kanbe M."/>
            <person name="Hou S."/>
            <person name="Young A.G."/>
            <person name="Aizawa S."/>
            <person name="Alam M."/>
        </authorList>
    </citation>
    <scope>NUCLEOTIDE SEQUENCE [LARGE SCALE GENOMIC DNA]</scope>
    <source>
        <strain evidence="1 2">Lewin</strain>
    </source>
</reference>
<accession>H6L3A4</accession>
<name>H6L3A4_SAPGL</name>
<gene>
    <name evidence="1" type="ordered locus">SGRA_1016</name>
</gene>
<dbReference type="STRING" id="984262.SGRA_1016"/>
<dbReference type="HOGENOM" id="CLU_1561801_0_0_10"/>
<dbReference type="RefSeq" id="WP_015691400.1">
    <property type="nucleotide sequence ID" value="NC_016940.1"/>
</dbReference>
<organism evidence="1 2">
    <name type="scientific">Saprospira grandis (strain Lewin)</name>
    <dbReference type="NCBI Taxonomy" id="984262"/>
    <lineage>
        <taxon>Bacteria</taxon>
        <taxon>Pseudomonadati</taxon>
        <taxon>Bacteroidota</taxon>
        <taxon>Saprospiria</taxon>
        <taxon>Saprospirales</taxon>
        <taxon>Saprospiraceae</taxon>
        <taxon>Saprospira</taxon>
    </lineage>
</organism>